<name>A0A8D9UIX0_9RHAB</name>
<dbReference type="KEGG" id="vg:80554637"/>
<proteinExistence type="predicted"/>
<dbReference type="RefSeq" id="YP_010840922.1">
    <property type="nucleotide sequence ID" value="NC_079124.1"/>
</dbReference>
<organism evidence="1">
    <name type="scientific">Melampyrum roseum virus 1</name>
    <dbReference type="NCBI Taxonomy" id="2793732"/>
    <lineage>
        <taxon>Viruses</taxon>
        <taxon>Riboviria</taxon>
        <taxon>Orthornavirae</taxon>
        <taxon>Negarnaviricota</taxon>
        <taxon>Haploviricotina</taxon>
        <taxon>Monjiviricetes</taxon>
        <taxon>Mononegavirales</taxon>
        <taxon>Rhabdoviridae</taxon>
        <taxon>Betarhabdovirinae</taxon>
        <taxon>Varicosavirus</taxon>
        <taxon>Varicosavirus melampyri</taxon>
    </lineage>
</organism>
<protein>
    <submittedName>
        <fullName evidence="1">Protein 3</fullName>
    </submittedName>
</protein>
<dbReference type="EMBL" id="BK014315">
    <property type="protein sequence ID" value="DAF42367.1"/>
    <property type="molecule type" value="Viral_cRNA"/>
</dbReference>
<reference evidence="1" key="2">
    <citation type="journal article" date="2021" name="Viruses">
        <title>Illuminating the Plant Rhabdovirus Landscape through Metatranscriptomics Data.</title>
        <authorList>
            <person name="Bejerman N."/>
            <person name="Dietzgen R.G."/>
            <person name="Debat H."/>
        </authorList>
    </citation>
    <scope>NUCLEOTIDE SEQUENCE</scope>
</reference>
<sequence length="304" mass="34529">MSRRFSTSDASSIRRHIENQDMVTGNSLLTNSLSHREKFVFDKYVTNSMPKEKVTFSKRWNWKPKGEENHLTLGKLTIADFIKNLKWSSGAMTDSEIHIIYLPHVPVDNFRHYNISVSLLFEGAEEEGDKILSTVEFPTPLHMHIIFYPGHSFSLKKGSPFPWSIKMTTDAPINRDYLLADAFVQFKAYNAPTSQYTEKRGANLISLVPLSETPTGVVMTNPRGGKWSIFGLQFGLMKGQDVKTLQRIQEIGIDIEAIQNLGILDTVVKRVKEICSESKGEESSVVDNKICRDVLYQVKKVKKL</sequence>
<dbReference type="GeneID" id="80554637"/>
<accession>A0A8D9UIX0</accession>
<evidence type="ECO:0000313" key="1">
    <source>
        <dbReference type="EMBL" id="DAF42367.1"/>
    </source>
</evidence>
<reference evidence="1" key="1">
    <citation type="journal article" date="2021" name="J. Anim. Genet.">
        <title>Illuminating the plant rhabdovirus landscape through metatranscriptomics data.</title>
        <authorList>
            <person name="Bejerman N."/>
            <person name="Dietzgen R.G."/>
            <person name="Debat H."/>
        </authorList>
    </citation>
    <scope>NUCLEOTIDE SEQUENCE</scope>
</reference>